<gene>
    <name evidence="3" type="ORF">EJ04DRAFT_583270</name>
</gene>
<protein>
    <recommendedName>
        <fullName evidence="5">Spherulation-specific family 4</fullName>
    </recommendedName>
</protein>
<organism evidence="3 4">
    <name type="scientific">Polyplosphaeria fusca</name>
    <dbReference type="NCBI Taxonomy" id="682080"/>
    <lineage>
        <taxon>Eukaryota</taxon>
        <taxon>Fungi</taxon>
        <taxon>Dikarya</taxon>
        <taxon>Ascomycota</taxon>
        <taxon>Pezizomycotina</taxon>
        <taxon>Dothideomycetes</taxon>
        <taxon>Pleosporomycetidae</taxon>
        <taxon>Pleosporales</taxon>
        <taxon>Tetraplosphaeriaceae</taxon>
        <taxon>Polyplosphaeria</taxon>
    </lineage>
</organism>
<feature type="region of interest" description="Disordered" evidence="1">
    <location>
        <begin position="1"/>
        <end position="41"/>
    </location>
</feature>
<name>A0A9P4V7Y6_9PLEO</name>
<feature type="transmembrane region" description="Helical" evidence="2">
    <location>
        <begin position="51"/>
        <end position="73"/>
    </location>
</feature>
<accession>A0A9P4V7Y6</accession>
<dbReference type="PANTHER" id="PTHR35040:SF7">
    <property type="entry name" value="FIBRONECTIN TYPE-III DOMAIN-CONTAINING PROTEIN-RELATED"/>
    <property type="match status" value="1"/>
</dbReference>
<dbReference type="AlphaFoldDB" id="A0A9P4V7Y6"/>
<dbReference type="EMBL" id="ML996106">
    <property type="protein sequence ID" value="KAF2738915.1"/>
    <property type="molecule type" value="Genomic_DNA"/>
</dbReference>
<dbReference type="Proteomes" id="UP000799444">
    <property type="component" value="Unassembled WGS sequence"/>
</dbReference>
<reference evidence="3" key="1">
    <citation type="journal article" date="2020" name="Stud. Mycol.">
        <title>101 Dothideomycetes genomes: a test case for predicting lifestyles and emergence of pathogens.</title>
        <authorList>
            <person name="Haridas S."/>
            <person name="Albert R."/>
            <person name="Binder M."/>
            <person name="Bloem J."/>
            <person name="Labutti K."/>
            <person name="Salamov A."/>
            <person name="Andreopoulos B."/>
            <person name="Baker S."/>
            <person name="Barry K."/>
            <person name="Bills G."/>
            <person name="Bluhm B."/>
            <person name="Cannon C."/>
            <person name="Castanera R."/>
            <person name="Culley D."/>
            <person name="Daum C."/>
            <person name="Ezra D."/>
            <person name="Gonzalez J."/>
            <person name="Henrissat B."/>
            <person name="Kuo A."/>
            <person name="Liang C."/>
            <person name="Lipzen A."/>
            <person name="Lutzoni F."/>
            <person name="Magnuson J."/>
            <person name="Mondo S."/>
            <person name="Nolan M."/>
            <person name="Ohm R."/>
            <person name="Pangilinan J."/>
            <person name="Park H.-J."/>
            <person name="Ramirez L."/>
            <person name="Alfaro M."/>
            <person name="Sun H."/>
            <person name="Tritt A."/>
            <person name="Yoshinaga Y."/>
            <person name="Zwiers L.-H."/>
            <person name="Turgeon B."/>
            <person name="Goodwin S."/>
            <person name="Spatafora J."/>
            <person name="Crous P."/>
            <person name="Grigoriev I."/>
        </authorList>
    </citation>
    <scope>NUCLEOTIDE SEQUENCE</scope>
    <source>
        <strain evidence="3">CBS 125425</strain>
    </source>
</reference>
<feature type="compositionally biased region" description="Polar residues" evidence="1">
    <location>
        <begin position="12"/>
        <end position="22"/>
    </location>
</feature>
<evidence type="ECO:0000313" key="3">
    <source>
        <dbReference type="EMBL" id="KAF2738915.1"/>
    </source>
</evidence>
<dbReference type="OrthoDB" id="5342184at2759"/>
<evidence type="ECO:0008006" key="5">
    <source>
        <dbReference type="Google" id="ProtNLM"/>
    </source>
</evidence>
<sequence>MSLKPDAIEMHQPTTKSSQSSPGLALYKTSYHPPPRPRYANRKPIITERGFAWSVTLTLILMCSIGIPLGAILPPRLVTPLPLNVLLPLYTAPEILSWQTLFDALIAHHTLNFTVIVSPRSGPGTPPFPGAPYISTITRLNGNDRVRTLGYIDVAHGNRTNTSVFADIDTYAGWSKQDRFGVHGIFFDRTPAGDDDDGDAEQIAYLRNITRYARNATGLLEPKVVAFNVGSVPSRNVSSIGADLTVVYEGAYGGVPGHGEVQGQLRNRTGKRENWGYLVHSVPKDVKRTDLRMLINDARKSVGYLFATDLSEEFYEGWGLRWNDFLELLPS</sequence>
<keyword evidence="2" id="KW-0472">Membrane</keyword>
<dbReference type="InterPro" id="IPR021986">
    <property type="entry name" value="Spherulin4"/>
</dbReference>
<proteinExistence type="predicted"/>
<keyword evidence="4" id="KW-1185">Reference proteome</keyword>
<comment type="caution">
    <text evidence="3">The sequence shown here is derived from an EMBL/GenBank/DDBJ whole genome shotgun (WGS) entry which is preliminary data.</text>
</comment>
<evidence type="ECO:0000313" key="4">
    <source>
        <dbReference type="Proteomes" id="UP000799444"/>
    </source>
</evidence>
<evidence type="ECO:0000256" key="2">
    <source>
        <dbReference type="SAM" id="Phobius"/>
    </source>
</evidence>
<dbReference type="Pfam" id="PF12138">
    <property type="entry name" value="Spherulin4"/>
    <property type="match status" value="1"/>
</dbReference>
<dbReference type="PANTHER" id="PTHR35040">
    <property type="match status" value="1"/>
</dbReference>
<keyword evidence="2" id="KW-1133">Transmembrane helix</keyword>
<keyword evidence="2" id="KW-0812">Transmembrane</keyword>
<evidence type="ECO:0000256" key="1">
    <source>
        <dbReference type="SAM" id="MobiDB-lite"/>
    </source>
</evidence>